<keyword evidence="2" id="KW-1185">Reference proteome</keyword>
<dbReference type="Pfam" id="PF19786">
    <property type="entry name" value="DUF6270"/>
    <property type="match status" value="1"/>
</dbReference>
<evidence type="ECO:0000313" key="2">
    <source>
        <dbReference type="Proteomes" id="UP000637074"/>
    </source>
</evidence>
<proteinExistence type="predicted"/>
<dbReference type="EMBL" id="BNDS01000003">
    <property type="protein sequence ID" value="GHH97447.1"/>
    <property type="molecule type" value="Genomic_DNA"/>
</dbReference>
<gene>
    <name evidence="1" type="ORF">AM1BK_09900</name>
</gene>
<sequence length="239" mass="28821">MSIIIDIFGSCVTRDAFALDNPFTINRYFARTSIISQYSKAINIREDEIQLSSRFQQRMVYNDLQKMFRRYIQNPSSDYFIIDLIDERMNLIKLKQGPYITRSKEYDNAKLKLDQVSILNRLQLPENLWFEKAELFIEDLKKKFDLNKIILHKVFWQEKYKTAAGDLREFENIEVISQNNRLLNTYYSFIENHMDGIHVIDLNGKYYSDETHRWGKSPFHFEEEYYKEFLQQLQTITIE</sequence>
<reference evidence="1 2" key="1">
    <citation type="journal article" date="2022" name="Int. J. Syst. Evol. Microbiol.">
        <title>Neobacillus kokaensis sp. nov., isolated from soil.</title>
        <authorList>
            <person name="Yuki K."/>
            <person name="Matsubara H."/>
            <person name="Yamaguchi S."/>
        </authorList>
    </citation>
    <scope>NUCLEOTIDE SEQUENCE [LARGE SCALE GENOMIC DNA]</scope>
    <source>
        <strain evidence="1 2">LOB 377</strain>
    </source>
</reference>
<dbReference type="Proteomes" id="UP000637074">
    <property type="component" value="Unassembled WGS sequence"/>
</dbReference>
<dbReference type="InterPro" id="IPR046237">
    <property type="entry name" value="DUF6270"/>
</dbReference>
<protein>
    <submittedName>
        <fullName evidence="1">Uncharacterized protein</fullName>
    </submittedName>
</protein>
<evidence type="ECO:0000313" key="1">
    <source>
        <dbReference type="EMBL" id="GHH97447.1"/>
    </source>
</evidence>
<comment type="caution">
    <text evidence="1">The sequence shown here is derived from an EMBL/GenBank/DDBJ whole genome shotgun (WGS) entry which is preliminary data.</text>
</comment>
<name>A0ABQ3N1C7_9BACI</name>
<organism evidence="1 2">
    <name type="scientific">Neobacillus kokaensis</name>
    <dbReference type="NCBI Taxonomy" id="2759023"/>
    <lineage>
        <taxon>Bacteria</taxon>
        <taxon>Bacillati</taxon>
        <taxon>Bacillota</taxon>
        <taxon>Bacilli</taxon>
        <taxon>Bacillales</taxon>
        <taxon>Bacillaceae</taxon>
        <taxon>Neobacillus</taxon>
    </lineage>
</organism>
<dbReference type="RefSeq" id="WP_191270326.1">
    <property type="nucleotide sequence ID" value="NZ_BNDS01000003.1"/>
</dbReference>
<accession>A0ABQ3N1C7</accession>